<dbReference type="InterPro" id="IPR023375">
    <property type="entry name" value="ADC_dom_sf"/>
</dbReference>
<reference evidence="8" key="1">
    <citation type="journal article" date="2020" name="Stud. Mycol.">
        <title>101 Dothideomycetes genomes: a test case for predicting lifestyles and emergence of pathogens.</title>
        <authorList>
            <person name="Haridas S."/>
            <person name="Albert R."/>
            <person name="Binder M."/>
            <person name="Bloem J."/>
            <person name="Labutti K."/>
            <person name="Salamov A."/>
            <person name="Andreopoulos B."/>
            <person name="Baker S."/>
            <person name="Barry K."/>
            <person name="Bills G."/>
            <person name="Bluhm B."/>
            <person name="Cannon C."/>
            <person name="Castanera R."/>
            <person name="Culley D."/>
            <person name="Daum C."/>
            <person name="Ezra D."/>
            <person name="Gonzalez J."/>
            <person name="Henrissat B."/>
            <person name="Kuo A."/>
            <person name="Liang C."/>
            <person name="Lipzen A."/>
            <person name="Lutzoni F."/>
            <person name="Magnuson J."/>
            <person name="Mondo S."/>
            <person name="Nolan M."/>
            <person name="Ohm R."/>
            <person name="Pangilinan J."/>
            <person name="Park H.-J."/>
            <person name="Ramirez L."/>
            <person name="Alfaro M."/>
            <person name="Sun H."/>
            <person name="Tritt A."/>
            <person name="Yoshinaga Y."/>
            <person name="Zwiers L.-H."/>
            <person name="Turgeon B."/>
            <person name="Goodwin S."/>
            <person name="Spatafora J."/>
            <person name="Crous P."/>
            <person name="Grigoriev I."/>
        </authorList>
    </citation>
    <scope>NUCLEOTIDE SEQUENCE</scope>
    <source>
        <strain evidence="8">CBS 123094</strain>
    </source>
</reference>
<dbReference type="GO" id="GO:0016829">
    <property type="term" value="F:lyase activity"/>
    <property type="evidence" value="ECO:0007669"/>
    <property type="project" value="InterPro"/>
</dbReference>
<dbReference type="Gene3D" id="3.50.50.60">
    <property type="entry name" value="FAD/NAD(P)-binding domain"/>
    <property type="match status" value="1"/>
</dbReference>
<dbReference type="PANTHER" id="PTHR13789">
    <property type="entry name" value="MONOOXYGENASE"/>
    <property type="match status" value="1"/>
</dbReference>
<dbReference type="Gene3D" id="2.40.400.10">
    <property type="entry name" value="Acetoacetate decarboxylase-like"/>
    <property type="match status" value="1"/>
</dbReference>
<evidence type="ECO:0000256" key="1">
    <source>
        <dbReference type="ARBA" id="ARBA00007992"/>
    </source>
</evidence>
<dbReference type="Pfam" id="PF01494">
    <property type="entry name" value="FAD_binding_3"/>
    <property type="match status" value="1"/>
</dbReference>
<keyword evidence="4" id="KW-0560">Oxidoreductase</keyword>
<dbReference type="Proteomes" id="UP000799779">
    <property type="component" value="Unassembled WGS sequence"/>
</dbReference>
<dbReference type="SUPFAM" id="SSF51905">
    <property type="entry name" value="FAD/NAD(P)-binding domain"/>
    <property type="match status" value="1"/>
</dbReference>
<keyword evidence="6" id="KW-0472">Membrane</keyword>
<feature type="domain" description="FAD-binding" evidence="7">
    <location>
        <begin position="28"/>
        <end position="382"/>
    </location>
</feature>
<keyword evidence="6" id="KW-0812">Transmembrane</keyword>
<protein>
    <submittedName>
        <fullName evidence="8">FAD/NAD(P)-binding domain-containing protein</fullName>
    </submittedName>
</protein>
<evidence type="ECO:0000256" key="6">
    <source>
        <dbReference type="SAM" id="Phobius"/>
    </source>
</evidence>
<dbReference type="PRINTS" id="PR00420">
    <property type="entry name" value="RNGMNOXGNASE"/>
</dbReference>
<gene>
    <name evidence="8" type="ORF">P154DRAFT_428750</name>
</gene>
<dbReference type="EMBL" id="ML977572">
    <property type="protein sequence ID" value="KAF2003492.1"/>
    <property type="molecule type" value="Genomic_DNA"/>
</dbReference>
<dbReference type="Pfam" id="PF06314">
    <property type="entry name" value="ADC"/>
    <property type="match status" value="1"/>
</dbReference>
<sequence length="709" mass="78384">MNIQNDIYNASNRTNSFQTNPSQKPLNIIIVGAGIGGLSAAILLRQQGHHITVLEQSRFANELGAAVHLAPNANGLLRRMGLFAEEGGANPTLAMTQFLPDGKVMFSVDLTKMSKMWQHEWLLAHRVKLHEALKKLATGEEGKGRPVELRTSSKVKSVDTKGTVALESGEELQAEIVVGADGIHSRTRKVLPGGADMKTFGSGKSAFRFLMPRERALANPETKKFAEREGHLAMFMGRDRRVVIYPTMNNTLLNFVCIHPTEESEVKADGNDWQQQAHLGKMLEIYKDFEPALVMLLSMADEETLKVWELLDMEQLPTWTDGQLVCIGDAAHPFTPHQGQGAGQAIEDAASLAVMFPLGVPISEIPERLQLYQKCRYERASRIQEYSRIVGKDLGSGPPLDANEYTGYNFGHDEWDYSSQQLRKYLWAKRPNAYWRMPTSFGPMPGPRQDVLGQRRSGKEARYSTASITFRTSRTVLQNLFPTEAFKFSSPATSVLATFSISTLSSLEWLGGKGYTHLGLYIHGVEYKNAAGDITRGTYLPILFENLADPIVSGREELGMPKLYCEIDVKQTANDWGLTAGWMGAKFCDISISGLDVSQAHETLTPRSSGLLWYKYVPTSGVVNGKESRGSDAEYGVLLPSAEEAKVEKEVGKTLIGKGGIKFNKLDWNSLPTLHHVIERLEEIPLYGIVEAKLVEGRGVSDVAAAIRL</sequence>
<organism evidence="8 9">
    <name type="scientific">Amniculicola lignicola CBS 123094</name>
    <dbReference type="NCBI Taxonomy" id="1392246"/>
    <lineage>
        <taxon>Eukaryota</taxon>
        <taxon>Fungi</taxon>
        <taxon>Dikarya</taxon>
        <taxon>Ascomycota</taxon>
        <taxon>Pezizomycotina</taxon>
        <taxon>Dothideomycetes</taxon>
        <taxon>Pleosporomycetidae</taxon>
        <taxon>Pleosporales</taxon>
        <taxon>Amniculicolaceae</taxon>
        <taxon>Amniculicola</taxon>
    </lineage>
</organism>
<dbReference type="GO" id="GO:0004497">
    <property type="term" value="F:monooxygenase activity"/>
    <property type="evidence" value="ECO:0007669"/>
    <property type="project" value="UniProtKB-KW"/>
</dbReference>
<keyword evidence="9" id="KW-1185">Reference proteome</keyword>
<proteinExistence type="inferred from homology"/>
<dbReference type="PANTHER" id="PTHR13789:SF261">
    <property type="entry name" value="HYDROXYLASE, PUTATIVE (AFU_ORTHOLOGUE AFUA_7G00590)-RELATED"/>
    <property type="match status" value="1"/>
</dbReference>
<evidence type="ECO:0000256" key="4">
    <source>
        <dbReference type="ARBA" id="ARBA00023002"/>
    </source>
</evidence>
<dbReference type="AlphaFoldDB" id="A0A6A5WP36"/>
<comment type="similarity">
    <text evidence="1">Belongs to the paxM FAD-dependent monooxygenase family.</text>
</comment>
<keyword evidence="2" id="KW-0285">Flavoprotein</keyword>
<evidence type="ECO:0000259" key="7">
    <source>
        <dbReference type="Pfam" id="PF01494"/>
    </source>
</evidence>
<evidence type="ECO:0000256" key="3">
    <source>
        <dbReference type="ARBA" id="ARBA00022827"/>
    </source>
</evidence>
<dbReference type="SUPFAM" id="SSF54373">
    <property type="entry name" value="FAD-linked reductases, C-terminal domain"/>
    <property type="match status" value="1"/>
</dbReference>
<dbReference type="OrthoDB" id="1047367at2759"/>
<dbReference type="SUPFAM" id="SSF160104">
    <property type="entry name" value="Acetoacetate decarboxylase-like"/>
    <property type="match status" value="1"/>
</dbReference>
<feature type="transmembrane region" description="Helical" evidence="6">
    <location>
        <begin position="26"/>
        <end position="44"/>
    </location>
</feature>
<evidence type="ECO:0000256" key="5">
    <source>
        <dbReference type="ARBA" id="ARBA00023033"/>
    </source>
</evidence>
<keyword evidence="5" id="KW-0503">Monooxygenase</keyword>
<dbReference type="InterPro" id="IPR050493">
    <property type="entry name" value="FAD-dep_Monooxygenase_BioMet"/>
</dbReference>
<dbReference type="InterPro" id="IPR010451">
    <property type="entry name" value="Acetoacetate_decarboxylase"/>
</dbReference>
<dbReference type="InterPro" id="IPR002938">
    <property type="entry name" value="FAD-bd"/>
</dbReference>
<evidence type="ECO:0000256" key="2">
    <source>
        <dbReference type="ARBA" id="ARBA00022630"/>
    </source>
</evidence>
<dbReference type="GO" id="GO:0071949">
    <property type="term" value="F:FAD binding"/>
    <property type="evidence" value="ECO:0007669"/>
    <property type="project" value="InterPro"/>
</dbReference>
<keyword evidence="6" id="KW-1133">Transmembrane helix</keyword>
<name>A0A6A5WP36_9PLEO</name>
<evidence type="ECO:0000313" key="9">
    <source>
        <dbReference type="Proteomes" id="UP000799779"/>
    </source>
</evidence>
<dbReference type="InterPro" id="IPR036188">
    <property type="entry name" value="FAD/NAD-bd_sf"/>
</dbReference>
<evidence type="ECO:0000313" key="8">
    <source>
        <dbReference type="EMBL" id="KAF2003492.1"/>
    </source>
</evidence>
<keyword evidence="3" id="KW-0274">FAD</keyword>
<accession>A0A6A5WP36</accession>